<dbReference type="SUPFAM" id="SSF144064">
    <property type="entry name" value="Heme iron utilization protein-like"/>
    <property type="match status" value="1"/>
</dbReference>
<comment type="caution">
    <text evidence="1">The sequence shown here is derived from an EMBL/GenBank/DDBJ whole genome shotgun (WGS) entry which is preliminary data.</text>
</comment>
<dbReference type="InterPro" id="IPR053733">
    <property type="entry name" value="Heme_Transport_Util_sf"/>
</dbReference>
<dbReference type="Gene3D" id="3.40.1570.10">
    <property type="entry name" value="HemS/ChuS/ChuX like domains"/>
    <property type="match status" value="1"/>
</dbReference>
<dbReference type="EMBL" id="CASHTH010000421">
    <property type="protein sequence ID" value="CAI8000967.1"/>
    <property type="molecule type" value="Genomic_DNA"/>
</dbReference>
<protein>
    <submittedName>
        <fullName evidence="1">Uncharacterized protein</fullName>
    </submittedName>
</protein>
<dbReference type="AlphaFoldDB" id="A0AA35R263"/>
<reference evidence="1" key="1">
    <citation type="submission" date="2023-03" db="EMBL/GenBank/DDBJ databases">
        <authorList>
            <person name="Steffen K."/>
            <person name="Cardenas P."/>
        </authorList>
    </citation>
    <scope>NUCLEOTIDE SEQUENCE</scope>
</reference>
<dbReference type="Proteomes" id="UP001174909">
    <property type="component" value="Unassembled WGS sequence"/>
</dbReference>
<evidence type="ECO:0000313" key="2">
    <source>
        <dbReference type="Proteomes" id="UP001174909"/>
    </source>
</evidence>
<keyword evidence="2" id="KW-1185">Reference proteome</keyword>
<sequence>MTAPNDVVLRDILEECRDGVDGIGFNEVVVMLESTAASAEVYMDFDDLRFTPNGRVVTLMVPGGTHMHLDMSKIREAEFIQTTNDQGLPSYQLWMRDGDGHPAMRVYLRKSEVDATNPHRHNFFMALLEKYPQKIALPADAYDSIEEHP</sequence>
<accession>A0AA35R263</accession>
<name>A0AA35R263_GEOBA</name>
<proteinExistence type="predicted"/>
<evidence type="ECO:0000313" key="1">
    <source>
        <dbReference type="EMBL" id="CAI8000967.1"/>
    </source>
</evidence>
<organism evidence="1 2">
    <name type="scientific">Geodia barretti</name>
    <name type="common">Barrett's horny sponge</name>
    <dbReference type="NCBI Taxonomy" id="519541"/>
    <lineage>
        <taxon>Eukaryota</taxon>
        <taxon>Metazoa</taxon>
        <taxon>Porifera</taxon>
        <taxon>Demospongiae</taxon>
        <taxon>Heteroscleromorpha</taxon>
        <taxon>Tetractinellida</taxon>
        <taxon>Astrophorina</taxon>
        <taxon>Geodiidae</taxon>
        <taxon>Geodia</taxon>
    </lineage>
</organism>
<gene>
    <name evidence="1" type="ORF">GBAR_LOCUS3078</name>
</gene>